<evidence type="ECO:0000256" key="8">
    <source>
        <dbReference type="PIRSR" id="PIRSR001123-2"/>
    </source>
</evidence>
<dbReference type="Gene3D" id="3.40.630.10">
    <property type="entry name" value="Zn peptidases"/>
    <property type="match status" value="1"/>
</dbReference>
<evidence type="ECO:0000256" key="1">
    <source>
        <dbReference type="ARBA" id="ARBA00006272"/>
    </source>
</evidence>
<sequence>MAQNNFKEKLTKYLSINAMSRYEEPIVYELKQNISPVYQVLRDKLGSVIFYKPSKYHNAPKVMIAAHMDEVGYIVRSISKTGQLLLSPIGGIWASTVIGTKAILKASSGKTFNGVFGHTSIHIMQSEKIVKALTNDELYADFGFKDDKEAIDQGVEIGDPVFLSGETIYFANEDLIGGKAMDNRAGVAILELIANELSNVDLKVDLYLVGTVQEEVGTRGARSSVSLVKPDIAISLDTTSTHDTIGTIPGTTALFKGAAIRVKDGGTLMDPKLIDIFMNIAQKYQIKAYKFVAAGGGTDAKELQYSPNGGAATLTLSLAQRYLHSPIGVCAISDLLATSKLIIKFLEDFEEESYNILDINKNIV</sequence>
<evidence type="ECO:0000256" key="3">
    <source>
        <dbReference type="ARBA" id="ARBA00022670"/>
    </source>
</evidence>
<feature type="binding site" evidence="8">
    <location>
        <position position="67"/>
    </location>
    <ligand>
        <name>Zn(2+)</name>
        <dbReference type="ChEBI" id="CHEBI:29105"/>
        <label>1</label>
    </ligand>
</feature>
<organism evidence="9 10">
    <name type="scientific">Mycoplasmopsis bovirhinis</name>
    <dbReference type="NCBI Taxonomy" id="29553"/>
    <lineage>
        <taxon>Bacteria</taxon>
        <taxon>Bacillati</taxon>
        <taxon>Mycoplasmatota</taxon>
        <taxon>Mycoplasmoidales</taxon>
        <taxon>Metamycoplasmataceae</taxon>
        <taxon>Mycoplasmopsis</taxon>
    </lineage>
</organism>
<feature type="binding site" evidence="8">
    <location>
        <position position="215"/>
    </location>
    <ligand>
        <name>Zn(2+)</name>
        <dbReference type="ChEBI" id="CHEBI:29105"/>
        <label>2</label>
    </ligand>
</feature>
<dbReference type="PANTHER" id="PTHR32481">
    <property type="entry name" value="AMINOPEPTIDASE"/>
    <property type="match status" value="1"/>
</dbReference>
<dbReference type="InterPro" id="IPR051464">
    <property type="entry name" value="Peptidase_M42_aminopept"/>
</dbReference>
<reference evidence="9 10" key="1">
    <citation type="submission" date="2019-01" db="EMBL/GenBank/DDBJ databases">
        <authorList>
            <consortium name="Pathogen Informatics"/>
        </authorList>
    </citation>
    <scope>NUCLEOTIDE SEQUENCE [LARGE SCALE GENOMIC DNA]</scope>
    <source>
        <strain evidence="9 10">NCTC10118</strain>
    </source>
</reference>
<keyword evidence="2 9" id="KW-0031">Aminopeptidase</keyword>
<name>A0A449ACK6_9BACT</name>
<feature type="binding site" evidence="8">
    <location>
        <position position="324"/>
    </location>
    <ligand>
        <name>Zn(2+)</name>
        <dbReference type="ChEBI" id="CHEBI:29105"/>
        <label>2</label>
    </ligand>
</feature>
<evidence type="ECO:0000256" key="2">
    <source>
        <dbReference type="ARBA" id="ARBA00022438"/>
    </source>
</evidence>
<feature type="active site" description="Proton acceptor" evidence="7">
    <location>
        <position position="214"/>
    </location>
</feature>
<dbReference type="Pfam" id="PF05343">
    <property type="entry name" value="Peptidase_M42"/>
    <property type="match status" value="1"/>
</dbReference>
<dbReference type="InterPro" id="IPR008007">
    <property type="entry name" value="Peptidase_M42"/>
</dbReference>
<dbReference type="SUPFAM" id="SSF101821">
    <property type="entry name" value="Aminopeptidase/glucanase lid domain"/>
    <property type="match status" value="1"/>
</dbReference>
<proteinExistence type="inferred from homology"/>
<dbReference type="RefSeq" id="WP_129620908.1">
    <property type="nucleotide sequence ID" value="NZ_LR214972.1"/>
</dbReference>
<dbReference type="AlphaFoldDB" id="A0A449ACK6"/>
<dbReference type="EC" id="3.4.11.-" evidence="9"/>
<gene>
    <name evidence="9" type="primary">ysdC_1</name>
    <name evidence="9" type="ORF">NCTC10118_00068</name>
</gene>
<dbReference type="PANTHER" id="PTHR32481:SF0">
    <property type="entry name" value="AMINOPEPTIDASE YPDE-RELATED"/>
    <property type="match status" value="1"/>
</dbReference>
<feature type="binding site" evidence="8">
    <location>
        <position position="182"/>
    </location>
    <ligand>
        <name>Zn(2+)</name>
        <dbReference type="ChEBI" id="CHEBI:29105"/>
        <label>2</label>
    </ligand>
</feature>
<protein>
    <submittedName>
        <fullName evidence="9">Aminopeptidase ysdC</fullName>
        <ecNumber evidence="9">3.4.11.-</ecNumber>
    </submittedName>
</protein>
<keyword evidence="10" id="KW-1185">Reference proteome</keyword>
<dbReference type="EMBL" id="LR214972">
    <property type="protein sequence ID" value="VEU62600.1"/>
    <property type="molecule type" value="Genomic_DNA"/>
</dbReference>
<feature type="binding site" evidence="8">
    <location>
        <position position="237"/>
    </location>
    <ligand>
        <name>Zn(2+)</name>
        <dbReference type="ChEBI" id="CHEBI:29105"/>
        <label>1</label>
    </ligand>
</feature>
<evidence type="ECO:0000256" key="6">
    <source>
        <dbReference type="PIRNR" id="PIRNR001123"/>
    </source>
</evidence>
<evidence type="ECO:0000256" key="5">
    <source>
        <dbReference type="ARBA" id="ARBA00022801"/>
    </source>
</evidence>
<keyword evidence="4 8" id="KW-0479">Metal-binding</keyword>
<dbReference type="Proteomes" id="UP000289952">
    <property type="component" value="Chromosome"/>
</dbReference>
<evidence type="ECO:0000256" key="7">
    <source>
        <dbReference type="PIRSR" id="PIRSR001123-1"/>
    </source>
</evidence>
<keyword evidence="3" id="KW-0645">Protease</keyword>
<evidence type="ECO:0000313" key="10">
    <source>
        <dbReference type="Proteomes" id="UP000289952"/>
    </source>
</evidence>
<dbReference type="InterPro" id="IPR023367">
    <property type="entry name" value="Peptidase_M42_dom2"/>
</dbReference>
<evidence type="ECO:0000256" key="4">
    <source>
        <dbReference type="ARBA" id="ARBA00022723"/>
    </source>
</evidence>
<dbReference type="GO" id="GO:0004177">
    <property type="term" value="F:aminopeptidase activity"/>
    <property type="evidence" value="ECO:0007669"/>
    <property type="project" value="UniProtKB-UniRule"/>
</dbReference>
<dbReference type="Gene3D" id="2.40.30.40">
    <property type="entry name" value="Peptidase M42, domain 2"/>
    <property type="match status" value="1"/>
</dbReference>
<evidence type="ECO:0000313" key="9">
    <source>
        <dbReference type="EMBL" id="VEU62600.1"/>
    </source>
</evidence>
<comment type="similarity">
    <text evidence="1 6">Belongs to the peptidase M42 family.</text>
</comment>
<dbReference type="GO" id="GO:0006508">
    <property type="term" value="P:proteolysis"/>
    <property type="evidence" value="ECO:0007669"/>
    <property type="project" value="UniProtKB-KW"/>
</dbReference>
<dbReference type="OrthoDB" id="9772053at2"/>
<comment type="cofactor">
    <cofactor evidence="8">
        <name>a divalent metal cation</name>
        <dbReference type="ChEBI" id="CHEBI:60240"/>
    </cofactor>
    <text evidence="8">Binds 2 divalent metal cations per subunit.</text>
</comment>
<dbReference type="SUPFAM" id="SSF53187">
    <property type="entry name" value="Zn-dependent exopeptidases"/>
    <property type="match status" value="1"/>
</dbReference>
<dbReference type="PIRSF" id="PIRSF001123">
    <property type="entry name" value="PepA_GA"/>
    <property type="match status" value="1"/>
</dbReference>
<dbReference type="GO" id="GO:0046872">
    <property type="term" value="F:metal ion binding"/>
    <property type="evidence" value="ECO:0007669"/>
    <property type="project" value="UniProtKB-UniRule"/>
</dbReference>
<feature type="binding site" evidence="8">
    <location>
        <position position="182"/>
    </location>
    <ligand>
        <name>Zn(2+)</name>
        <dbReference type="ChEBI" id="CHEBI:29105"/>
        <label>1</label>
    </ligand>
</feature>
<keyword evidence="5 9" id="KW-0378">Hydrolase</keyword>
<accession>A0A449ACK6</accession>